<dbReference type="Pfam" id="PF00155">
    <property type="entry name" value="Aminotran_1_2"/>
    <property type="match status" value="1"/>
</dbReference>
<dbReference type="InterPro" id="IPR015422">
    <property type="entry name" value="PyrdxlP-dep_Trfase_small"/>
</dbReference>
<organism evidence="8 9">
    <name type="scientific">Klebsiella pneumoniae</name>
    <dbReference type="NCBI Taxonomy" id="573"/>
    <lineage>
        <taxon>Bacteria</taxon>
        <taxon>Pseudomonadati</taxon>
        <taxon>Pseudomonadota</taxon>
        <taxon>Gammaproteobacteria</taxon>
        <taxon>Enterobacterales</taxon>
        <taxon>Enterobacteriaceae</taxon>
        <taxon>Klebsiella/Raoultella group</taxon>
        <taxon>Klebsiella</taxon>
        <taxon>Klebsiella pneumoniae complex</taxon>
    </lineage>
</organism>
<dbReference type="EC" id="2.6.1.39" evidence="8"/>
<evidence type="ECO:0000256" key="6">
    <source>
        <dbReference type="ARBA" id="ARBA00022898"/>
    </source>
</evidence>
<evidence type="ECO:0000256" key="5">
    <source>
        <dbReference type="ARBA" id="ARBA00022679"/>
    </source>
</evidence>
<keyword evidence="6" id="KW-0663">Pyridoxal phosphate</keyword>
<dbReference type="GO" id="GO:0047536">
    <property type="term" value="F:2-aminoadipate transaminase activity"/>
    <property type="evidence" value="ECO:0007669"/>
    <property type="project" value="UniProtKB-EC"/>
</dbReference>
<evidence type="ECO:0000256" key="4">
    <source>
        <dbReference type="ARBA" id="ARBA00022576"/>
    </source>
</evidence>
<evidence type="ECO:0000259" key="7">
    <source>
        <dbReference type="Pfam" id="PF00155"/>
    </source>
</evidence>
<dbReference type="InterPro" id="IPR015424">
    <property type="entry name" value="PyrdxlP-dep_Trfase"/>
</dbReference>
<gene>
    <name evidence="8" type="primary">lysN</name>
    <name evidence="8" type="ORF">NCTC9617_04845</name>
</gene>
<dbReference type="AlphaFoldDB" id="A0A060VJN4"/>
<evidence type="ECO:0000256" key="3">
    <source>
        <dbReference type="ARBA" id="ARBA00011738"/>
    </source>
</evidence>
<protein>
    <submittedName>
        <fullName evidence="8">Transcriptional regulator</fullName>
        <ecNumber evidence="8">2.6.1.39</ecNumber>
    </submittedName>
</protein>
<keyword evidence="5 8" id="KW-0808">Transferase</keyword>
<dbReference type="FunFam" id="3.40.640.10:FF:000053">
    <property type="entry name" value="Aminotransferase, class I"/>
    <property type="match status" value="1"/>
</dbReference>
<evidence type="ECO:0000313" key="8">
    <source>
        <dbReference type="EMBL" id="STW48254.1"/>
    </source>
</evidence>
<feature type="domain" description="Aminotransferase class I/classII large" evidence="7">
    <location>
        <begin position="52"/>
        <end position="389"/>
    </location>
</feature>
<comment type="cofactor">
    <cofactor evidence="1">
        <name>pyridoxal 5'-phosphate</name>
        <dbReference type="ChEBI" id="CHEBI:597326"/>
    </cofactor>
</comment>
<evidence type="ECO:0000256" key="2">
    <source>
        <dbReference type="ARBA" id="ARBA00007441"/>
    </source>
</evidence>
<dbReference type="InterPro" id="IPR004839">
    <property type="entry name" value="Aminotransferase_I/II_large"/>
</dbReference>
<reference evidence="8 9" key="1">
    <citation type="submission" date="2018-06" db="EMBL/GenBank/DDBJ databases">
        <authorList>
            <consortium name="Pathogen Informatics"/>
            <person name="Doyle S."/>
        </authorList>
    </citation>
    <scope>NUCLEOTIDE SEQUENCE [LARGE SCALE GENOMIC DNA]</scope>
    <source>
        <strain evidence="8 9">NCTC9617</strain>
    </source>
</reference>
<evidence type="ECO:0000256" key="1">
    <source>
        <dbReference type="ARBA" id="ARBA00001933"/>
    </source>
</evidence>
<dbReference type="PANTHER" id="PTHR42790:SF19">
    <property type="entry name" value="KYNURENINE_ALPHA-AMINOADIPATE AMINOTRANSFERASE, MITOCHONDRIAL"/>
    <property type="match status" value="1"/>
</dbReference>
<comment type="subunit">
    <text evidence="3">Homodimer.</text>
</comment>
<sequence length="393" mass="43830">MHDRRLAARAGELKPSAVRELLKHSKLPGVISLGGGIPAPELFDTEGLELAVQKVMSERFNDAFQYGLTEGYPPLRQAVSEICHSRGVACSAAQVYITSGSQQSLDIVARTLLDPGDTIVVERPTYLAALQVFQLAQANILSVDTDDDGMLVEQLADLLETTRVKAVYLVPTFGNPGGKTLSEARRRRLVELAKKYDFVILEDDPYGEISFTDAVRRPLYQHAVELGCEDQVVYTSTFSKILAPGMRIGWIVMPDWLAQQTVIVKQAADLHTNMLSQVITAEYLSLNRLDNQIALIREDYRKKCVALADALESRIGEHLEFSRPQGGMFLWARFRYPFDTMEWMKKTLENGVVYVPGEAFYHDKPDTRTLRLSYSTVSEAGLLTAVERLAASL</sequence>
<dbReference type="Proteomes" id="UP000255167">
    <property type="component" value="Unassembled WGS sequence"/>
</dbReference>
<evidence type="ECO:0000313" key="9">
    <source>
        <dbReference type="Proteomes" id="UP000255167"/>
    </source>
</evidence>
<dbReference type="Gene3D" id="3.90.1150.10">
    <property type="entry name" value="Aspartate Aminotransferase, domain 1"/>
    <property type="match status" value="1"/>
</dbReference>
<dbReference type="InterPro" id="IPR050859">
    <property type="entry name" value="Class-I_PLP-dep_aminotransf"/>
</dbReference>
<comment type="similarity">
    <text evidence="2">Belongs to the class-I pyridoxal-phosphate-dependent aminotransferase family.</text>
</comment>
<dbReference type="InterPro" id="IPR015421">
    <property type="entry name" value="PyrdxlP-dep_Trfase_major"/>
</dbReference>
<dbReference type="PANTHER" id="PTHR42790">
    <property type="entry name" value="AMINOTRANSFERASE"/>
    <property type="match status" value="1"/>
</dbReference>
<name>A0A060VJN4_KLEPN</name>
<keyword evidence="4 8" id="KW-0032">Aminotransferase</keyword>
<dbReference type="EMBL" id="UGNC01000005">
    <property type="protein sequence ID" value="STW48254.1"/>
    <property type="molecule type" value="Genomic_DNA"/>
</dbReference>
<dbReference type="GO" id="GO:0030170">
    <property type="term" value="F:pyridoxal phosphate binding"/>
    <property type="evidence" value="ECO:0007669"/>
    <property type="project" value="InterPro"/>
</dbReference>
<dbReference type="GO" id="GO:1901605">
    <property type="term" value="P:alpha-amino acid metabolic process"/>
    <property type="evidence" value="ECO:0007669"/>
    <property type="project" value="TreeGrafter"/>
</dbReference>
<dbReference type="SUPFAM" id="SSF53383">
    <property type="entry name" value="PLP-dependent transferases"/>
    <property type="match status" value="1"/>
</dbReference>
<dbReference type="CDD" id="cd00609">
    <property type="entry name" value="AAT_like"/>
    <property type="match status" value="1"/>
</dbReference>
<dbReference type="Gene3D" id="3.40.640.10">
    <property type="entry name" value="Type I PLP-dependent aspartate aminotransferase-like (Major domain)"/>
    <property type="match status" value="1"/>
</dbReference>
<proteinExistence type="inferred from homology"/>
<accession>A0A060VJN4</accession>